<dbReference type="EMBL" id="JAWCUA010000010">
    <property type="protein sequence ID" value="MDU0113840.1"/>
    <property type="molecule type" value="Genomic_DNA"/>
</dbReference>
<keyword evidence="2" id="KW-1185">Reference proteome</keyword>
<protein>
    <submittedName>
        <fullName evidence="1">DUF1190 domain-containing protein</fullName>
    </submittedName>
</protein>
<reference evidence="1 2" key="1">
    <citation type="submission" date="2023-10" db="EMBL/GenBank/DDBJ databases">
        <title>Psychrosphaera aquimaarina strain SW33 isolated from seawater.</title>
        <authorList>
            <person name="Bayburt H."/>
            <person name="Kim J.M."/>
            <person name="Choi B.J."/>
            <person name="Jeon C.O."/>
        </authorList>
    </citation>
    <scope>NUCLEOTIDE SEQUENCE [LARGE SCALE GENOMIC DNA]</scope>
    <source>
        <strain evidence="1 2">KCTC 52743</strain>
    </source>
</reference>
<accession>A0ABU3R339</accession>
<gene>
    <name evidence="1" type="ORF">RT723_12700</name>
</gene>
<proteinExistence type="predicted"/>
<organism evidence="1 2">
    <name type="scientific">Psychrosphaera aquimarina</name>
    <dbReference type="NCBI Taxonomy" id="2044854"/>
    <lineage>
        <taxon>Bacteria</taxon>
        <taxon>Pseudomonadati</taxon>
        <taxon>Pseudomonadota</taxon>
        <taxon>Gammaproteobacteria</taxon>
        <taxon>Alteromonadales</taxon>
        <taxon>Pseudoalteromonadaceae</taxon>
        <taxon>Psychrosphaera</taxon>
    </lineage>
</organism>
<dbReference type="Pfam" id="PF06693">
    <property type="entry name" value="DUF1190"/>
    <property type="match status" value="1"/>
</dbReference>
<dbReference type="Proteomes" id="UP001257914">
    <property type="component" value="Unassembled WGS sequence"/>
</dbReference>
<dbReference type="RefSeq" id="WP_216056326.1">
    <property type="nucleotide sequence ID" value="NZ_JAWCUA010000010.1"/>
</dbReference>
<evidence type="ECO:0000313" key="2">
    <source>
        <dbReference type="Proteomes" id="UP001257914"/>
    </source>
</evidence>
<evidence type="ECO:0000313" key="1">
    <source>
        <dbReference type="EMBL" id="MDU0113840.1"/>
    </source>
</evidence>
<comment type="caution">
    <text evidence="1">The sequence shown here is derived from an EMBL/GenBank/DDBJ whole genome shotgun (WGS) entry which is preliminary data.</text>
</comment>
<sequence length="205" mass="22590">MKRTQFINLDLMRKIKPKFLLRPIALGVTAALLSACGNDQEVKIVSSVDDCVSSTSLDLEQCEIAYKNALAEAEKTGPKYQTINACESEFGAGQCVQSQNQSIFMPLMAGFMINELLFNRDRRSYGGYYNPVYRYYRPYSPYHNTMMMADGTSLGKYGKKSYNVSKSATKQKPMVSRTVSRGGFGSVASAKSNWGGGSKSKGWGG</sequence>
<dbReference type="InterPro" id="IPR009576">
    <property type="entry name" value="Biofilm_formation_YgiB"/>
</dbReference>
<name>A0ABU3R339_9GAMM</name>